<dbReference type="Gene3D" id="1.10.510.10">
    <property type="entry name" value="Transferase(Phosphotransferase) domain 1"/>
    <property type="match status" value="1"/>
</dbReference>
<accession>A0ABU1FRB4</accession>
<gene>
    <name evidence="2" type="ORF">RH857_01760</name>
</gene>
<evidence type="ECO:0000256" key="1">
    <source>
        <dbReference type="PIRNR" id="PIRNR006221"/>
    </source>
</evidence>
<keyword evidence="1" id="KW-0808">Transferase</keyword>
<dbReference type="Proteomes" id="UP001260872">
    <property type="component" value="Unassembled WGS sequence"/>
</dbReference>
<keyword evidence="1 2" id="KW-0418">Kinase</keyword>
<dbReference type="Gene3D" id="1.20.1270.240">
    <property type="match status" value="1"/>
</dbReference>
<comment type="similarity">
    <text evidence="1">Belongs to the fructosamine kinase family.</text>
</comment>
<dbReference type="EMBL" id="JAVKGT010000003">
    <property type="protein sequence ID" value="MDR5710867.1"/>
    <property type="molecule type" value="Genomic_DNA"/>
</dbReference>
<name>A0ABU1FRB4_9MICC</name>
<dbReference type="RefSeq" id="WP_310536255.1">
    <property type="nucleotide sequence ID" value="NZ_BAAAOC010000018.1"/>
</dbReference>
<keyword evidence="3" id="KW-1185">Reference proteome</keyword>
<organism evidence="2 3">
    <name type="scientific">Nesterenkonia flava</name>
    <dbReference type="NCBI Taxonomy" id="469799"/>
    <lineage>
        <taxon>Bacteria</taxon>
        <taxon>Bacillati</taxon>
        <taxon>Actinomycetota</taxon>
        <taxon>Actinomycetes</taxon>
        <taxon>Micrococcales</taxon>
        <taxon>Micrococcaceae</taxon>
        <taxon>Nesterenkonia</taxon>
    </lineage>
</organism>
<dbReference type="PANTHER" id="PTHR12149:SF8">
    <property type="entry name" value="PROTEIN-RIBULOSAMINE 3-KINASE"/>
    <property type="match status" value="1"/>
</dbReference>
<sequence length="269" mass="28698">MVFRKPSPPGWSQAARIEAAGLRWLAEAEPGGGASVIPVLSVAPGELVLQEIPSVPSTPEAAEVFGAALARTHRSLPSGTAFGVLPGEHPSDEPPLFGPADQPLRMGTGTHDSWGAFCASERLSPVLAALQNRLTAAERDLLEGASDRIADGDFDDAESRSRIHGDLWSGNVLWTPGDEVGRADDVVAVLIDPAAHAGHREDDLAMLQLFGLPHLEAVMAAYERTAPLRSGWEERIPVHQLFYLAVHWLLFGEAYRAPTCAAARATLSL</sequence>
<comment type="caution">
    <text evidence="2">The sequence shown here is derived from an EMBL/GenBank/DDBJ whole genome shotgun (WGS) entry which is preliminary data.</text>
</comment>
<dbReference type="PIRSF" id="PIRSF006221">
    <property type="entry name" value="Ketosamine-3-kinase"/>
    <property type="match status" value="1"/>
</dbReference>
<proteinExistence type="inferred from homology"/>
<evidence type="ECO:0000313" key="3">
    <source>
        <dbReference type="Proteomes" id="UP001260872"/>
    </source>
</evidence>
<dbReference type="InterPro" id="IPR016477">
    <property type="entry name" value="Fructo-/Ketosamine-3-kinase"/>
</dbReference>
<dbReference type="GO" id="GO:0016301">
    <property type="term" value="F:kinase activity"/>
    <property type="evidence" value="ECO:0007669"/>
    <property type="project" value="UniProtKB-KW"/>
</dbReference>
<dbReference type="SUPFAM" id="SSF56112">
    <property type="entry name" value="Protein kinase-like (PK-like)"/>
    <property type="match status" value="1"/>
</dbReference>
<dbReference type="Pfam" id="PF03881">
    <property type="entry name" value="Fructosamin_kin"/>
    <property type="match status" value="1"/>
</dbReference>
<protein>
    <submittedName>
        <fullName evidence="2">Fructosamine kinase family protein</fullName>
    </submittedName>
</protein>
<dbReference type="PANTHER" id="PTHR12149">
    <property type="entry name" value="FRUCTOSAMINE 3 KINASE-RELATED PROTEIN"/>
    <property type="match status" value="1"/>
</dbReference>
<evidence type="ECO:0000313" key="2">
    <source>
        <dbReference type="EMBL" id="MDR5710867.1"/>
    </source>
</evidence>
<reference evidence="3" key="1">
    <citation type="submission" date="2023-07" db="EMBL/GenBank/DDBJ databases">
        <title>Description of three actinobacteria isolated from air of manufacturing shop in a pharmaceutical factory.</title>
        <authorList>
            <person name="Zhang D.-F."/>
        </authorList>
    </citation>
    <scope>NUCLEOTIDE SEQUENCE [LARGE SCALE GENOMIC DNA]</scope>
    <source>
        <strain evidence="3">CCTCC AB 207010</strain>
    </source>
</reference>
<dbReference type="InterPro" id="IPR011009">
    <property type="entry name" value="Kinase-like_dom_sf"/>
</dbReference>